<dbReference type="PRINTS" id="PR00455">
    <property type="entry name" value="HTHTETR"/>
</dbReference>
<dbReference type="PANTHER" id="PTHR43479:SF11">
    <property type="entry name" value="ACREF_ENVCD OPERON REPRESSOR-RELATED"/>
    <property type="match status" value="1"/>
</dbReference>
<evidence type="ECO:0000313" key="5">
    <source>
        <dbReference type="Proteomes" id="UP001236569"/>
    </source>
</evidence>
<feature type="domain" description="HTH tetR-type" evidence="3">
    <location>
        <begin position="9"/>
        <end position="69"/>
    </location>
</feature>
<dbReference type="PROSITE" id="PS50977">
    <property type="entry name" value="HTH_TETR_2"/>
    <property type="match status" value="1"/>
</dbReference>
<keyword evidence="5" id="KW-1185">Reference proteome</keyword>
<organism evidence="4 5">
    <name type="scientific">Flectobacillus longus</name>
    <dbReference type="NCBI Taxonomy" id="2984207"/>
    <lineage>
        <taxon>Bacteria</taxon>
        <taxon>Pseudomonadati</taxon>
        <taxon>Bacteroidota</taxon>
        <taxon>Cytophagia</taxon>
        <taxon>Cytophagales</taxon>
        <taxon>Flectobacillaceae</taxon>
        <taxon>Flectobacillus</taxon>
    </lineage>
</organism>
<dbReference type="Gene3D" id="1.10.10.60">
    <property type="entry name" value="Homeodomain-like"/>
    <property type="match status" value="1"/>
</dbReference>
<evidence type="ECO:0000256" key="2">
    <source>
        <dbReference type="PROSITE-ProRule" id="PRU00335"/>
    </source>
</evidence>
<name>A0ABT6YI78_9BACT</name>
<reference evidence="4 5" key="1">
    <citation type="submission" date="2023-05" db="EMBL/GenBank/DDBJ databases">
        <title>Novel species of genus Flectobacillus isolated from stream in China.</title>
        <authorList>
            <person name="Lu H."/>
        </authorList>
    </citation>
    <scope>NUCLEOTIDE SEQUENCE [LARGE SCALE GENOMIC DNA]</scope>
    <source>
        <strain evidence="4 5">DC10W</strain>
    </source>
</reference>
<gene>
    <name evidence="4" type="ORF">QM480_03105</name>
</gene>
<sequence>MTDTLQKDEIIIKEVIEAAKVLFQRYGLKKTTMEDIAKFVGKGKSTLYYYFPSKIEIFEAVIENEIRELFESIEIAASKEVTARQKLKVYWLTRLQKLEKMCNLSQVLKEEIMDHAITIFNLKRKHLQEELTLVKGFLIFGIENEEFRSETEEHIEVLSRVIVASLRGFELSNMEVFEIEKDYIRHIDFLIDTFISGIGIKSSFA</sequence>
<dbReference type="InterPro" id="IPR001647">
    <property type="entry name" value="HTH_TetR"/>
</dbReference>
<evidence type="ECO:0000313" key="4">
    <source>
        <dbReference type="EMBL" id="MDI9863297.1"/>
    </source>
</evidence>
<dbReference type="InterPro" id="IPR050624">
    <property type="entry name" value="HTH-type_Tx_Regulator"/>
</dbReference>
<proteinExistence type="predicted"/>
<dbReference type="Gene3D" id="1.10.357.10">
    <property type="entry name" value="Tetracycline Repressor, domain 2"/>
    <property type="match status" value="1"/>
</dbReference>
<dbReference type="RefSeq" id="WP_283368604.1">
    <property type="nucleotide sequence ID" value="NZ_JASHID010000002.1"/>
</dbReference>
<keyword evidence="1 2" id="KW-0238">DNA-binding</keyword>
<dbReference type="Proteomes" id="UP001236569">
    <property type="component" value="Unassembled WGS sequence"/>
</dbReference>
<protein>
    <submittedName>
        <fullName evidence="4">TetR/AcrR family transcriptional regulator</fullName>
    </submittedName>
</protein>
<evidence type="ECO:0000256" key="1">
    <source>
        <dbReference type="ARBA" id="ARBA00023125"/>
    </source>
</evidence>
<evidence type="ECO:0000259" key="3">
    <source>
        <dbReference type="PROSITE" id="PS50977"/>
    </source>
</evidence>
<feature type="DNA-binding region" description="H-T-H motif" evidence="2">
    <location>
        <begin position="32"/>
        <end position="51"/>
    </location>
</feature>
<dbReference type="SUPFAM" id="SSF46689">
    <property type="entry name" value="Homeodomain-like"/>
    <property type="match status" value="1"/>
</dbReference>
<dbReference type="EMBL" id="JASHID010000002">
    <property type="protein sequence ID" value="MDI9863297.1"/>
    <property type="molecule type" value="Genomic_DNA"/>
</dbReference>
<dbReference type="PANTHER" id="PTHR43479">
    <property type="entry name" value="ACREF/ENVCD OPERON REPRESSOR-RELATED"/>
    <property type="match status" value="1"/>
</dbReference>
<dbReference type="InterPro" id="IPR009057">
    <property type="entry name" value="Homeodomain-like_sf"/>
</dbReference>
<accession>A0ABT6YI78</accession>
<dbReference type="Pfam" id="PF00440">
    <property type="entry name" value="TetR_N"/>
    <property type="match status" value="1"/>
</dbReference>
<comment type="caution">
    <text evidence="4">The sequence shown here is derived from an EMBL/GenBank/DDBJ whole genome shotgun (WGS) entry which is preliminary data.</text>
</comment>